<dbReference type="Proteomes" id="UP000054016">
    <property type="component" value="Unassembled WGS sequence"/>
</dbReference>
<dbReference type="EMBL" id="LFWV01000010">
    <property type="protein sequence ID" value="KON32158.1"/>
    <property type="molecule type" value="Genomic_DNA"/>
</dbReference>
<comment type="caution">
    <text evidence="1">The sequence shown here is derived from an EMBL/GenBank/DDBJ whole genome shotgun (WGS) entry which is preliminary data.</text>
</comment>
<protein>
    <submittedName>
        <fullName evidence="1">Uncharacterized protein</fullName>
    </submittedName>
</protein>
<organism evidence="1 2">
    <name type="scientific">miscellaneous Crenarchaeota group-1 archaeon SG8-32-3</name>
    <dbReference type="NCBI Taxonomy" id="1685125"/>
    <lineage>
        <taxon>Archaea</taxon>
        <taxon>Candidatus Bathyarchaeota</taxon>
        <taxon>MCG-1</taxon>
    </lineage>
</organism>
<accession>A0A0M0BU60</accession>
<proteinExistence type="predicted"/>
<name>A0A0M0BU60_9ARCH</name>
<reference evidence="2" key="1">
    <citation type="submission" date="2015-06" db="EMBL/GenBank/DDBJ databases">
        <title>New insights into the roles of widespread benthic archaea in carbon and nitrogen cycling.</title>
        <authorList>
            <person name="Lazar C.S."/>
            <person name="Baker B.J."/>
            <person name="Seitz K.W."/>
            <person name="Hyde A.S."/>
            <person name="Dick G.J."/>
            <person name="Hinrichs K.-U."/>
            <person name="Teske A.P."/>
        </authorList>
    </citation>
    <scope>NUCLEOTIDE SEQUENCE [LARGE SCALE GENOMIC DNA]</scope>
</reference>
<sequence length="142" mass="16009">MVVQIKEYESAEEIAETLDKDISTTKSTLGEYLRRLDEIRSLAEKSKKIREVVMKLAGKTKASAETLGEINVGNLEIVLDANPFHELTAIESVVRSHQERLLVLQKAREALKWLDQLGDTDGLKYLVVESEGVPERILFKIS</sequence>
<evidence type="ECO:0000313" key="1">
    <source>
        <dbReference type="EMBL" id="KON32158.1"/>
    </source>
</evidence>
<gene>
    <name evidence="1" type="ORF">AC478_01055</name>
</gene>
<dbReference type="AlphaFoldDB" id="A0A0M0BU60"/>
<evidence type="ECO:0000313" key="2">
    <source>
        <dbReference type="Proteomes" id="UP000054016"/>
    </source>
</evidence>